<dbReference type="Proteomes" id="UP001642487">
    <property type="component" value="Chromosome 3"/>
</dbReference>
<sequence length="88" mass="9777">MDDAKGTKLPANFVGASSNKISIVYMPVLLLQCALLCSKRSEKAKRRVGGNNQQTLQLSSEQSRDSYILKRNQTNCSLKIKEIACFLI</sequence>
<keyword evidence="3" id="KW-1185">Reference proteome</keyword>
<keyword evidence="1" id="KW-0472">Membrane</keyword>
<keyword evidence="1" id="KW-1133">Transmembrane helix</keyword>
<proteinExistence type="predicted"/>
<dbReference type="EMBL" id="OZ021737">
    <property type="protein sequence ID" value="CAK9316654.1"/>
    <property type="molecule type" value="Genomic_DNA"/>
</dbReference>
<gene>
    <name evidence="2" type="ORF">CITCOLO1_LOCUS8521</name>
</gene>
<evidence type="ECO:0000313" key="3">
    <source>
        <dbReference type="Proteomes" id="UP001642487"/>
    </source>
</evidence>
<evidence type="ECO:0000256" key="1">
    <source>
        <dbReference type="SAM" id="Phobius"/>
    </source>
</evidence>
<reference evidence="2 3" key="1">
    <citation type="submission" date="2024-03" db="EMBL/GenBank/DDBJ databases">
        <authorList>
            <person name="Gkanogiannis A."/>
            <person name="Becerra Lopez-Lavalle L."/>
        </authorList>
    </citation>
    <scope>NUCLEOTIDE SEQUENCE [LARGE SCALE GENOMIC DNA]</scope>
</reference>
<keyword evidence="1" id="KW-0812">Transmembrane</keyword>
<evidence type="ECO:0000313" key="2">
    <source>
        <dbReference type="EMBL" id="CAK9316654.1"/>
    </source>
</evidence>
<protein>
    <submittedName>
        <fullName evidence="2">Uncharacterized protein</fullName>
    </submittedName>
</protein>
<accession>A0ABP0Y858</accession>
<feature type="transmembrane region" description="Helical" evidence="1">
    <location>
        <begin position="20"/>
        <end position="37"/>
    </location>
</feature>
<organism evidence="2 3">
    <name type="scientific">Citrullus colocynthis</name>
    <name type="common">colocynth</name>
    <dbReference type="NCBI Taxonomy" id="252529"/>
    <lineage>
        <taxon>Eukaryota</taxon>
        <taxon>Viridiplantae</taxon>
        <taxon>Streptophyta</taxon>
        <taxon>Embryophyta</taxon>
        <taxon>Tracheophyta</taxon>
        <taxon>Spermatophyta</taxon>
        <taxon>Magnoliopsida</taxon>
        <taxon>eudicotyledons</taxon>
        <taxon>Gunneridae</taxon>
        <taxon>Pentapetalae</taxon>
        <taxon>rosids</taxon>
        <taxon>fabids</taxon>
        <taxon>Cucurbitales</taxon>
        <taxon>Cucurbitaceae</taxon>
        <taxon>Benincaseae</taxon>
        <taxon>Citrullus</taxon>
    </lineage>
</organism>
<name>A0ABP0Y858_9ROSI</name>